<dbReference type="InterPro" id="IPR036188">
    <property type="entry name" value="FAD/NAD-bd_sf"/>
</dbReference>
<dbReference type="InterPro" id="IPR006076">
    <property type="entry name" value="FAD-dep_OxRdtase"/>
</dbReference>
<comment type="caution">
    <text evidence="2">The sequence shown here is derived from an EMBL/GenBank/DDBJ whole genome shotgun (WGS) entry which is preliminary data.</text>
</comment>
<accession>A0A255GPE1</accession>
<sequence length="385" mass="41082">MRVVVVGAGIVGTAVAALRAPKDEVLVLDQGGPELAGSTGHAPGFIGEYGGDPVATELAVATTRALERLADGDPVLFERVGCLEIATGPDGLPALEERLAGAREQGLDAELLTATEAAARAPELVDPARTAAALFFGRDAVADARGLTARLRARAETAGAEFVFDTAVTSIELADDGVRLGTPGGPVAADRVVFCTGVWTAELTDLLGLRCPVVPVRHPYAWGARVPAPAVTEPFVRFPEQHVYARWHGERWGFGSYGHPPETVEMSTRDRADLSWDGRFDPVLAEARALMARPDLLTPERRLDGVFAVTPDNLPLVGRFTDRIAVAAAVWVTHSVGAAQALDRVLDDRATDSDRRLDPLRFATGDPQLLHRQAIAHYNDIYTRG</sequence>
<dbReference type="EMBL" id="NMVO01000001">
    <property type="protein sequence ID" value="OYO17687.1"/>
    <property type="molecule type" value="Genomic_DNA"/>
</dbReference>
<dbReference type="Gene3D" id="3.30.9.10">
    <property type="entry name" value="D-Amino Acid Oxidase, subunit A, domain 2"/>
    <property type="match status" value="1"/>
</dbReference>
<dbReference type="OrthoDB" id="2055370at2"/>
<reference evidence="2 3" key="1">
    <citation type="submission" date="2017-07" db="EMBL/GenBank/DDBJ databases">
        <title>Draft whole genome sequences of clinical Proprionibacteriaceae strains.</title>
        <authorList>
            <person name="Bernier A.-M."/>
            <person name="Bernard K."/>
            <person name="Domingo M.-C."/>
        </authorList>
    </citation>
    <scope>NUCLEOTIDE SEQUENCE [LARGE SCALE GENOMIC DNA]</scope>
    <source>
        <strain evidence="2 3">NML 030167</strain>
    </source>
</reference>
<dbReference type="Pfam" id="PF01266">
    <property type="entry name" value="DAO"/>
    <property type="match status" value="1"/>
</dbReference>
<dbReference type="PANTHER" id="PTHR13847:SF193">
    <property type="entry name" value="PYRUVATE DEHYDROGENASE PHOSPHATASE REGULATORY SUBUNIT, MITOCHONDRIAL"/>
    <property type="match status" value="1"/>
</dbReference>
<dbReference type="AlphaFoldDB" id="A0A255GPE1"/>
<name>A0A255GPE1_9ACTN</name>
<proteinExistence type="predicted"/>
<dbReference type="Gene3D" id="3.50.50.60">
    <property type="entry name" value="FAD/NAD(P)-binding domain"/>
    <property type="match status" value="1"/>
</dbReference>
<dbReference type="RefSeq" id="WP_094404475.1">
    <property type="nucleotide sequence ID" value="NZ_NMVO01000001.1"/>
</dbReference>
<evidence type="ECO:0000313" key="2">
    <source>
        <dbReference type="EMBL" id="OYO17687.1"/>
    </source>
</evidence>
<dbReference type="GO" id="GO:0005737">
    <property type="term" value="C:cytoplasm"/>
    <property type="evidence" value="ECO:0007669"/>
    <property type="project" value="TreeGrafter"/>
</dbReference>
<keyword evidence="3" id="KW-1185">Reference proteome</keyword>
<dbReference type="SUPFAM" id="SSF54373">
    <property type="entry name" value="FAD-linked reductases, C-terminal domain"/>
    <property type="match status" value="1"/>
</dbReference>
<evidence type="ECO:0000259" key="1">
    <source>
        <dbReference type="Pfam" id="PF01266"/>
    </source>
</evidence>
<evidence type="ECO:0000313" key="3">
    <source>
        <dbReference type="Proteomes" id="UP000215896"/>
    </source>
</evidence>
<protein>
    <submittedName>
        <fullName evidence="2">FAD-dependent oxidoreductase</fullName>
    </submittedName>
</protein>
<organism evidence="2 3">
    <name type="scientific">Enemella evansiae</name>
    <dbReference type="NCBI Taxonomy" id="2016499"/>
    <lineage>
        <taxon>Bacteria</taxon>
        <taxon>Bacillati</taxon>
        <taxon>Actinomycetota</taxon>
        <taxon>Actinomycetes</taxon>
        <taxon>Propionibacteriales</taxon>
        <taxon>Propionibacteriaceae</taxon>
        <taxon>Enemella</taxon>
    </lineage>
</organism>
<dbReference type="SUPFAM" id="SSF51905">
    <property type="entry name" value="FAD/NAD(P)-binding domain"/>
    <property type="match status" value="1"/>
</dbReference>
<dbReference type="Proteomes" id="UP000215896">
    <property type="component" value="Unassembled WGS sequence"/>
</dbReference>
<feature type="domain" description="FAD dependent oxidoreductase" evidence="1">
    <location>
        <begin position="2"/>
        <end position="342"/>
    </location>
</feature>
<gene>
    <name evidence="2" type="ORF">CGZ94_02020</name>
</gene>
<dbReference type="PANTHER" id="PTHR13847">
    <property type="entry name" value="SARCOSINE DEHYDROGENASE-RELATED"/>
    <property type="match status" value="1"/>
</dbReference>